<evidence type="ECO:0000256" key="4">
    <source>
        <dbReference type="ARBA" id="ARBA00022603"/>
    </source>
</evidence>
<dbReference type="GO" id="GO:0043916">
    <property type="term" value="F:DNA-7-methylguanine glycosylase activity"/>
    <property type="evidence" value="ECO:0007669"/>
    <property type="project" value="TreeGrafter"/>
</dbReference>
<evidence type="ECO:0000256" key="3">
    <source>
        <dbReference type="ARBA" id="ARBA00012000"/>
    </source>
</evidence>
<protein>
    <recommendedName>
        <fullName evidence="3">DNA-3-methyladenine glycosylase II</fullName>
        <ecNumber evidence="3">3.2.2.21</ecNumber>
    </recommendedName>
</protein>
<dbReference type="InterPro" id="IPR023170">
    <property type="entry name" value="HhH_base_excis_C"/>
</dbReference>
<keyword evidence="11" id="KW-0010">Activator</keyword>
<comment type="catalytic activity">
    <reaction evidence="1">
        <text>Hydrolysis of alkylated DNA, releasing 3-methyladenine, 3-methylguanine, 7-methylguanine and 7-methyladenine.</text>
        <dbReference type="EC" id="3.2.2.21"/>
    </reaction>
</comment>
<dbReference type="Proteomes" id="UP000294558">
    <property type="component" value="Unassembled WGS sequence"/>
</dbReference>
<name>A0A4R7I3R8_9ACTN</name>
<dbReference type="GO" id="GO:0008168">
    <property type="term" value="F:methyltransferase activity"/>
    <property type="evidence" value="ECO:0007669"/>
    <property type="project" value="UniProtKB-KW"/>
</dbReference>
<dbReference type="InterPro" id="IPR037046">
    <property type="entry name" value="AlkA_N_sf"/>
</dbReference>
<dbReference type="GO" id="GO:0043565">
    <property type="term" value="F:sequence-specific DNA binding"/>
    <property type="evidence" value="ECO:0007669"/>
    <property type="project" value="InterPro"/>
</dbReference>
<dbReference type="SMART" id="SM00342">
    <property type="entry name" value="HTH_ARAC"/>
    <property type="match status" value="1"/>
</dbReference>
<dbReference type="GO" id="GO:0032259">
    <property type="term" value="P:methylation"/>
    <property type="evidence" value="ECO:0007669"/>
    <property type="project" value="UniProtKB-KW"/>
</dbReference>
<dbReference type="Gene3D" id="3.40.10.10">
    <property type="entry name" value="DNA Methylphosphotriester Repair Domain"/>
    <property type="match status" value="1"/>
</dbReference>
<evidence type="ECO:0000256" key="12">
    <source>
        <dbReference type="ARBA" id="ARBA00023163"/>
    </source>
</evidence>
<evidence type="ECO:0000256" key="9">
    <source>
        <dbReference type="ARBA" id="ARBA00023015"/>
    </source>
</evidence>
<keyword evidence="13" id="KW-0234">DNA repair</keyword>
<evidence type="ECO:0000259" key="14">
    <source>
        <dbReference type="PROSITE" id="PS01124"/>
    </source>
</evidence>
<organism evidence="15 16">
    <name type="scientific">Ilumatobacter fluminis</name>
    <dbReference type="NCBI Taxonomy" id="467091"/>
    <lineage>
        <taxon>Bacteria</taxon>
        <taxon>Bacillati</taxon>
        <taxon>Actinomycetota</taxon>
        <taxon>Acidimicrobiia</taxon>
        <taxon>Acidimicrobiales</taxon>
        <taxon>Ilumatobacteraceae</taxon>
        <taxon>Ilumatobacter</taxon>
    </lineage>
</organism>
<accession>A0A4R7I3R8</accession>
<dbReference type="GO" id="GO:0003700">
    <property type="term" value="F:DNA-binding transcription factor activity"/>
    <property type="evidence" value="ECO:0007669"/>
    <property type="project" value="InterPro"/>
</dbReference>
<dbReference type="GO" id="GO:0006307">
    <property type="term" value="P:DNA alkylation repair"/>
    <property type="evidence" value="ECO:0007669"/>
    <property type="project" value="TreeGrafter"/>
</dbReference>
<keyword evidence="12" id="KW-0804">Transcription</keyword>
<dbReference type="Gene3D" id="1.10.10.60">
    <property type="entry name" value="Homeodomain-like"/>
    <property type="match status" value="1"/>
</dbReference>
<dbReference type="InterPro" id="IPR018060">
    <property type="entry name" value="HTH_AraC"/>
</dbReference>
<evidence type="ECO:0000256" key="10">
    <source>
        <dbReference type="ARBA" id="ARBA00023125"/>
    </source>
</evidence>
<keyword evidence="6" id="KW-0479">Metal-binding</keyword>
<keyword evidence="4" id="KW-0489">Methyltransferase</keyword>
<dbReference type="Gene3D" id="1.10.1670.10">
    <property type="entry name" value="Helix-hairpin-Helix base-excision DNA repair enzymes (C-terminal)"/>
    <property type="match status" value="1"/>
</dbReference>
<dbReference type="InterPro" id="IPR004026">
    <property type="entry name" value="Ada_DNA_repair_Zn-bd"/>
</dbReference>
<proteinExistence type="predicted"/>
<comment type="cofactor">
    <cofactor evidence="2">
        <name>Zn(2+)</name>
        <dbReference type="ChEBI" id="CHEBI:29105"/>
    </cofactor>
</comment>
<comment type="caution">
    <text evidence="15">The sequence shown here is derived from an EMBL/GenBank/DDBJ whole genome shotgun (WGS) entry which is preliminary data.</text>
</comment>
<feature type="domain" description="HTH araC/xylS-type" evidence="14">
    <location>
        <begin position="91"/>
        <end position="189"/>
    </location>
</feature>
<evidence type="ECO:0000313" key="15">
    <source>
        <dbReference type="EMBL" id="TDT17894.1"/>
    </source>
</evidence>
<dbReference type="Pfam" id="PF12833">
    <property type="entry name" value="HTH_18"/>
    <property type="match status" value="1"/>
</dbReference>
<evidence type="ECO:0000256" key="6">
    <source>
        <dbReference type="ARBA" id="ARBA00022723"/>
    </source>
</evidence>
<dbReference type="FunFam" id="3.40.10.10:FF:000001">
    <property type="entry name" value="DNA-3-methyladenine glycosylase 2"/>
    <property type="match status" value="1"/>
</dbReference>
<dbReference type="OrthoDB" id="9811249at2"/>
<dbReference type="SUPFAM" id="SSF55945">
    <property type="entry name" value="TATA-box binding protein-like"/>
    <property type="match status" value="1"/>
</dbReference>
<evidence type="ECO:0000313" key="16">
    <source>
        <dbReference type="Proteomes" id="UP000294558"/>
    </source>
</evidence>
<dbReference type="InterPro" id="IPR003265">
    <property type="entry name" value="HhH-GPD_domain"/>
</dbReference>
<dbReference type="Pfam" id="PF06029">
    <property type="entry name" value="AlkA_N"/>
    <property type="match status" value="1"/>
</dbReference>
<dbReference type="InterPro" id="IPR035451">
    <property type="entry name" value="Ada-like_dom_sf"/>
</dbReference>
<evidence type="ECO:0000256" key="2">
    <source>
        <dbReference type="ARBA" id="ARBA00001947"/>
    </source>
</evidence>
<dbReference type="PANTHER" id="PTHR43003">
    <property type="entry name" value="DNA-3-METHYLADENINE GLYCOSYLASE"/>
    <property type="match status" value="1"/>
</dbReference>
<keyword evidence="8" id="KW-0862">Zinc</keyword>
<dbReference type="GO" id="GO:0008725">
    <property type="term" value="F:DNA-3-methyladenine glycosylase activity"/>
    <property type="evidence" value="ECO:0007669"/>
    <property type="project" value="TreeGrafter"/>
</dbReference>
<reference evidence="15 16" key="1">
    <citation type="submission" date="2019-03" db="EMBL/GenBank/DDBJ databases">
        <title>Sequencing the genomes of 1000 actinobacteria strains.</title>
        <authorList>
            <person name="Klenk H.-P."/>
        </authorList>
    </citation>
    <scope>NUCLEOTIDE SEQUENCE [LARGE SCALE GENOMIC DNA]</scope>
    <source>
        <strain evidence="15 16">DSM 18936</strain>
    </source>
</reference>
<evidence type="ECO:0000256" key="5">
    <source>
        <dbReference type="ARBA" id="ARBA00022679"/>
    </source>
</evidence>
<dbReference type="EC" id="3.2.2.21" evidence="3"/>
<keyword evidence="7" id="KW-0227">DNA damage</keyword>
<dbReference type="GO" id="GO:0032993">
    <property type="term" value="C:protein-DNA complex"/>
    <property type="evidence" value="ECO:0007669"/>
    <property type="project" value="TreeGrafter"/>
</dbReference>
<evidence type="ECO:0000256" key="1">
    <source>
        <dbReference type="ARBA" id="ARBA00000086"/>
    </source>
</evidence>
<evidence type="ECO:0000256" key="7">
    <source>
        <dbReference type="ARBA" id="ARBA00022763"/>
    </source>
</evidence>
<dbReference type="SMART" id="SM01009">
    <property type="entry name" value="AlkA_N"/>
    <property type="match status" value="1"/>
</dbReference>
<keyword evidence="10" id="KW-0238">DNA-binding</keyword>
<gene>
    <name evidence="15" type="ORF">BDK89_3507</name>
</gene>
<dbReference type="AlphaFoldDB" id="A0A4R7I3R8"/>
<dbReference type="InterPro" id="IPR051912">
    <property type="entry name" value="Alkylbase_DNA_Glycosylase/TA"/>
</dbReference>
<evidence type="ECO:0000256" key="8">
    <source>
        <dbReference type="ARBA" id="ARBA00022833"/>
    </source>
</evidence>
<evidence type="ECO:0000256" key="13">
    <source>
        <dbReference type="ARBA" id="ARBA00023204"/>
    </source>
</evidence>
<keyword evidence="5" id="KW-0808">Transferase</keyword>
<keyword evidence="16" id="KW-1185">Reference proteome</keyword>
<dbReference type="PROSITE" id="PS01124">
    <property type="entry name" value="HTH_ARAC_FAMILY_2"/>
    <property type="match status" value="1"/>
</dbReference>
<dbReference type="Gene3D" id="1.10.340.30">
    <property type="entry name" value="Hypothetical protein, domain 2"/>
    <property type="match status" value="1"/>
</dbReference>
<keyword evidence="9" id="KW-0805">Transcription regulation</keyword>
<dbReference type="GO" id="GO:0005737">
    <property type="term" value="C:cytoplasm"/>
    <property type="evidence" value="ECO:0007669"/>
    <property type="project" value="TreeGrafter"/>
</dbReference>
<evidence type="ECO:0000256" key="11">
    <source>
        <dbReference type="ARBA" id="ARBA00023159"/>
    </source>
</evidence>
<dbReference type="Pfam" id="PF02805">
    <property type="entry name" value="Ada_Zn_binding"/>
    <property type="match status" value="1"/>
</dbReference>
<dbReference type="SMART" id="SM00478">
    <property type="entry name" value="ENDO3c"/>
    <property type="match status" value="1"/>
</dbReference>
<sequence>MFDGTVLDPDRCYLASQSRDERFDGWFYVAVRTTGIYCRPSCPAITPKRANVEFHRTAAAAQQLGFRACKRCRPDAAPGSPEWNVRGDVVARAMRLIGDGVVDRDGVAGLADRLGYSERHLNRLLTSELGAGPLSLARAQRAQTARTLIETTDLSMTDVAFAAGFGSIRQFNDTVREVYASSPTELRSRTRHRSGTAGGVSVRLPVRRPFAGGTLLAFVGGHAVPGVEAWDGERYARSLALPNGHGTVDITLDHVGDVRAEFRLTDWRDLAPAVGRVRRLLDLDADPVAIDEILGADPILRPQIERNPGLRVPGGVDPYEVLARTIIGQQVSVAGARTVTGRIVAAIGEPLAVEHDVLTHVFPTMDRLAAAPPDALPIPMARKRTLRSVAEAVADGDLVIDHGDDRRAVVDELCSYTGIGPWTAETVAMRGLGDPDVFLPGDLVVRRALEANGLDVAAADRWRPWRTYAMHHLWATVWTPPT</sequence>
<dbReference type="SUPFAM" id="SSF48150">
    <property type="entry name" value="DNA-glycosylase"/>
    <property type="match status" value="1"/>
</dbReference>
<dbReference type="SUPFAM" id="SSF46689">
    <property type="entry name" value="Homeodomain-like"/>
    <property type="match status" value="1"/>
</dbReference>
<dbReference type="PANTHER" id="PTHR43003:SF13">
    <property type="entry name" value="DNA-3-METHYLADENINE GLYCOSYLASE 2"/>
    <property type="match status" value="1"/>
</dbReference>
<dbReference type="EMBL" id="SOAU01000001">
    <property type="protein sequence ID" value="TDT17894.1"/>
    <property type="molecule type" value="Genomic_DNA"/>
</dbReference>
<dbReference type="InterPro" id="IPR011257">
    <property type="entry name" value="DNA_glycosylase"/>
</dbReference>
<dbReference type="GO" id="GO:0008270">
    <property type="term" value="F:zinc ion binding"/>
    <property type="evidence" value="ECO:0007669"/>
    <property type="project" value="InterPro"/>
</dbReference>
<dbReference type="Gene3D" id="3.30.310.20">
    <property type="entry name" value="DNA-3-methyladenine glycosylase AlkA, N-terminal domain"/>
    <property type="match status" value="1"/>
</dbReference>
<dbReference type="CDD" id="cd00056">
    <property type="entry name" value="ENDO3c"/>
    <property type="match status" value="1"/>
</dbReference>
<dbReference type="PROSITE" id="PS00041">
    <property type="entry name" value="HTH_ARAC_FAMILY_1"/>
    <property type="match status" value="1"/>
</dbReference>
<dbReference type="GO" id="GO:0032131">
    <property type="term" value="F:alkylated DNA binding"/>
    <property type="evidence" value="ECO:0007669"/>
    <property type="project" value="TreeGrafter"/>
</dbReference>
<dbReference type="SUPFAM" id="SSF57884">
    <property type="entry name" value="Ada DNA repair protein, N-terminal domain (N-Ada 10)"/>
    <property type="match status" value="1"/>
</dbReference>
<dbReference type="InterPro" id="IPR010316">
    <property type="entry name" value="AlkA_N"/>
</dbReference>
<dbReference type="InterPro" id="IPR009057">
    <property type="entry name" value="Homeodomain-like_sf"/>
</dbReference>
<dbReference type="InterPro" id="IPR018062">
    <property type="entry name" value="HTH_AraC-typ_CS"/>
</dbReference>
<dbReference type="RefSeq" id="WP_133870147.1">
    <property type="nucleotide sequence ID" value="NZ_SOAU01000001.1"/>
</dbReference>
<dbReference type="GO" id="GO:0006285">
    <property type="term" value="P:base-excision repair, AP site formation"/>
    <property type="evidence" value="ECO:0007669"/>
    <property type="project" value="TreeGrafter"/>
</dbReference>